<reference evidence="1 3" key="1">
    <citation type="submission" date="2016-11" db="EMBL/GenBank/DDBJ databases">
        <authorList>
            <person name="Jaros S."/>
            <person name="Januszkiewicz K."/>
            <person name="Wedrychowicz H."/>
        </authorList>
    </citation>
    <scope>NUCLEOTIDE SEQUENCE [LARGE SCALE GENOMIC DNA]</scope>
    <source>
        <strain evidence="1 3">DSM 784</strain>
    </source>
</reference>
<accession>A0A1K1S0N0</accession>
<dbReference type="STRING" id="1004.SAMN05661012_04506"/>
<evidence type="ECO:0000313" key="1">
    <source>
        <dbReference type="EMBL" id="SFW77722.1"/>
    </source>
</evidence>
<reference evidence="2 4" key="2">
    <citation type="submission" date="2023-11" db="EMBL/GenBank/DDBJ databases">
        <title>MicrobeMod: A computational toolkit for identifying prokaryotic methylation and restriction-modification with nanopore sequencing.</title>
        <authorList>
            <person name="Crits-Christoph A."/>
            <person name="Kang S.C."/>
            <person name="Lee H."/>
            <person name="Ostrov N."/>
        </authorList>
    </citation>
    <scope>NUCLEOTIDE SEQUENCE [LARGE SCALE GENOMIC DNA]</scope>
    <source>
        <strain evidence="2 4">ATCC 23090</strain>
    </source>
</reference>
<dbReference type="EMBL" id="CP140154">
    <property type="protein sequence ID" value="WQG88079.1"/>
    <property type="molecule type" value="Genomic_DNA"/>
</dbReference>
<dbReference type="AlphaFoldDB" id="A0A1K1S0N0"/>
<protein>
    <submittedName>
        <fullName evidence="1">Uncharacterized protein</fullName>
    </submittedName>
</protein>
<evidence type="ECO:0000313" key="2">
    <source>
        <dbReference type="EMBL" id="WQG88079.1"/>
    </source>
</evidence>
<organism evidence="1 3">
    <name type="scientific">Chitinophaga sancti</name>
    <dbReference type="NCBI Taxonomy" id="1004"/>
    <lineage>
        <taxon>Bacteria</taxon>
        <taxon>Pseudomonadati</taxon>
        <taxon>Bacteroidota</taxon>
        <taxon>Chitinophagia</taxon>
        <taxon>Chitinophagales</taxon>
        <taxon>Chitinophagaceae</taxon>
        <taxon>Chitinophaga</taxon>
    </lineage>
</organism>
<dbReference type="OrthoDB" id="667688at2"/>
<gene>
    <name evidence="1" type="ORF">SAMN05661012_04506</name>
    <name evidence="2" type="ORF">SR876_24435</name>
</gene>
<name>A0A1K1S0N0_9BACT</name>
<dbReference type="RefSeq" id="WP_072363487.1">
    <property type="nucleotide sequence ID" value="NZ_CP139972.1"/>
</dbReference>
<keyword evidence="4" id="KW-1185">Reference proteome</keyword>
<dbReference type="EMBL" id="FPIZ01000016">
    <property type="protein sequence ID" value="SFW77722.1"/>
    <property type="molecule type" value="Genomic_DNA"/>
</dbReference>
<evidence type="ECO:0000313" key="3">
    <source>
        <dbReference type="Proteomes" id="UP000183788"/>
    </source>
</evidence>
<evidence type="ECO:0000313" key="4">
    <source>
        <dbReference type="Proteomes" id="UP001326715"/>
    </source>
</evidence>
<sequence length="70" mass="7883">MFCDEIFDTLAMFPCFQFGISGTYVGKAGYSGADGESKEWKLTLNGNGKFEYNIQRFYGMNNYNHSVLGT</sequence>
<dbReference type="Proteomes" id="UP001326715">
    <property type="component" value="Chromosome"/>
</dbReference>
<dbReference type="Proteomes" id="UP000183788">
    <property type="component" value="Unassembled WGS sequence"/>
</dbReference>
<proteinExistence type="predicted"/>